<evidence type="ECO:0000313" key="10">
    <source>
        <dbReference type="Proteomes" id="UP000448038"/>
    </source>
</evidence>
<accession>A0A844NX32</accession>
<evidence type="ECO:0000256" key="5">
    <source>
        <dbReference type="ARBA" id="ARBA00022723"/>
    </source>
</evidence>
<dbReference type="GO" id="GO:0008237">
    <property type="term" value="F:metallopeptidase activity"/>
    <property type="evidence" value="ECO:0007669"/>
    <property type="project" value="UniProtKB-KW"/>
</dbReference>
<evidence type="ECO:0000256" key="3">
    <source>
        <dbReference type="ARBA" id="ARBA00020082"/>
    </source>
</evidence>
<feature type="active site" evidence="7">
    <location>
        <position position="73"/>
    </location>
</feature>
<comment type="similarity">
    <text evidence="2 7">Belongs to the SprT family.</text>
</comment>
<organism evidence="9 10">
    <name type="scientific">Aliivibrio fischeri</name>
    <name type="common">Vibrio fischeri</name>
    <dbReference type="NCBI Taxonomy" id="668"/>
    <lineage>
        <taxon>Bacteria</taxon>
        <taxon>Pseudomonadati</taxon>
        <taxon>Pseudomonadota</taxon>
        <taxon>Gammaproteobacteria</taxon>
        <taxon>Vibrionales</taxon>
        <taxon>Vibrionaceae</taxon>
        <taxon>Aliivibrio</taxon>
    </lineage>
</organism>
<dbReference type="Proteomes" id="UP000448038">
    <property type="component" value="Unassembled WGS sequence"/>
</dbReference>
<dbReference type="GO" id="GO:0005737">
    <property type="term" value="C:cytoplasm"/>
    <property type="evidence" value="ECO:0007669"/>
    <property type="project" value="UniProtKB-SubCell"/>
</dbReference>
<evidence type="ECO:0000259" key="8">
    <source>
        <dbReference type="SMART" id="SM00731"/>
    </source>
</evidence>
<dbReference type="GO" id="GO:0006508">
    <property type="term" value="P:proteolysis"/>
    <property type="evidence" value="ECO:0007669"/>
    <property type="project" value="UniProtKB-KW"/>
</dbReference>
<dbReference type="RefSeq" id="WP_155652784.1">
    <property type="nucleotide sequence ID" value="NZ_JAJVEB010000009.1"/>
</dbReference>
<proteinExistence type="inferred from homology"/>
<keyword evidence="9" id="KW-0645">Protease</keyword>
<protein>
    <recommendedName>
        <fullName evidence="3 7">Protein SprT</fullName>
    </recommendedName>
</protein>
<keyword evidence="5 7" id="KW-0479">Metal-binding</keyword>
<evidence type="ECO:0000256" key="6">
    <source>
        <dbReference type="ARBA" id="ARBA00022833"/>
    </source>
</evidence>
<dbReference type="SMART" id="SM00731">
    <property type="entry name" value="SprT"/>
    <property type="match status" value="1"/>
</dbReference>
<feature type="binding site" evidence="7">
    <location>
        <position position="76"/>
    </location>
    <ligand>
        <name>Zn(2+)</name>
        <dbReference type="ChEBI" id="CHEBI:29105"/>
    </ligand>
</feature>
<dbReference type="GO" id="GO:0006950">
    <property type="term" value="P:response to stress"/>
    <property type="evidence" value="ECO:0007669"/>
    <property type="project" value="UniProtKB-ARBA"/>
</dbReference>
<dbReference type="InterPro" id="IPR023483">
    <property type="entry name" value="Uncharacterised_SprT"/>
</dbReference>
<evidence type="ECO:0000256" key="7">
    <source>
        <dbReference type="HAMAP-Rule" id="MF_00746"/>
    </source>
</evidence>
<evidence type="ECO:0000256" key="2">
    <source>
        <dbReference type="ARBA" id="ARBA00006591"/>
    </source>
</evidence>
<evidence type="ECO:0000256" key="4">
    <source>
        <dbReference type="ARBA" id="ARBA00022490"/>
    </source>
</evidence>
<dbReference type="InterPro" id="IPR006640">
    <property type="entry name" value="SprT-like_domain"/>
</dbReference>
<keyword evidence="6 7" id="KW-0862">Zinc</keyword>
<keyword evidence="9" id="KW-0378">Hydrolase</keyword>
<gene>
    <name evidence="7" type="primary">sprT</name>
    <name evidence="9" type="ORF">GNP88_00580</name>
</gene>
<evidence type="ECO:0000256" key="1">
    <source>
        <dbReference type="ARBA" id="ARBA00004496"/>
    </source>
</evidence>
<feature type="domain" description="SprT-like" evidence="8">
    <location>
        <begin position="10"/>
        <end position="159"/>
    </location>
</feature>
<dbReference type="Pfam" id="PF17283">
    <property type="entry name" value="Zn_ribbon_SprT"/>
    <property type="match status" value="1"/>
</dbReference>
<feature type="binding site" evidence="7">
    <location>
        <position position="72"/>
    </location>
    <ligand>
        <name>Zn(2+)</name>
        <dbReference type="ChEBI" id="CHEBI:29105"/>
    </ligand>
</feature>
<dbReference type="InterPro" id="IPR035240">
    <property type="entry name" value="SprT_Zn_ribbon"/>
</dbReference>
<comment type="subcellular location">
    <subcellularLocation>
        <location evidence="1 7">Cytoplasm</location>
    </subcellularLocation>
</comment>
<keyword evidence="4 7" id="KW-0963">Cytoplasm</keyword>
<dbReference type="GO" id="GO:0008270">
    <property type="term" value="F:zinc ion binding"/>
    <property type="evidence" value="ECO:0007669"/>
    <property type="project" value="UniProtKB-UniRule"/>
</dbReference>
<dbReference type="NCBIfam" id="NF003421">
    <property type="entry name" value="PRK04860.1"/>
    <property type="match status" value="1"/>
</dbReference>
<dbReference type="PANTHER" id="PTHR38773">
    <property type="entry name" value="PROTEIN SPRT"/>
    <property type="match status" value="1"/>
</dbReference>
<comment type="caution">
    <text evidence="9">The sequence shown here is derived from an EMBL/GenBank/DDBJ whole genome shotgun (WGS) entry which is preliminary data.</text>
</comment>
<sequence length="173" mass="19903">MTPLQQASIAKAQQCIQQASTFFNRPFSLPEIKFTQRGKIAGTARLQGWEIRINPILLEENQHTFINEVIPHEIAHLITFKLYGRVRPHGKEWQGVMNQVFNLPARTTHSFSVDSVKGKTFPYRCKCSTHELTVRRHNRVQKKQTQYVCKNCQSPLKLSRAKSTVVKLTTSNN</sequence>
<dbReference type="AlphaFoldDB" id="A0A844NX32"/>
<keyword evidence="9" id="KW-0482">Metalloprotease</keyword>
<comment type="cofactor">
    <cofactor evidence="7">
        <name>Zn(2+)</name>
        <dbReference type="ChEBI" id="CHEBI:29105"/>
    </cofactor>
    <text evidence="7">Binds 1 zinc ion.</text>
</comment>
<reference evidence="9 10" key="1">
    <citation type="submission" date="2019-11" db="EMBL/GenBank/DDBJ databases">
        <title>Using colonization assays and comparative genomics to discover symbiosis behaviors and factors in Vibrio fischeri.</title>
        <authorList>
            <person name="Bongrand C."/>
            <person name="Moriano-Gutierrez S."/>
            <person name="Arevalo P."/>
            <person name="Mcfall-Ngai M."/>
            <person name="Visick K."/>
            <person name="Polz M.F."/>
            <person name="Ruby E.G."/>
        </authorList>
    </citation>
    <scope>NUCLEOTIDE SEQUENCE [LARGE SCALE GENOMIC DNA]</scope>
    <source>
        <strain evidence="10">emors.4.1</strain>
    </source>
</reference>
<dbReference type="HAMAP" id="MF_00746">
    <property type="entry name" value="SprT"/>
    <property type="match status" value="1"/>
</dbReference>
<evidence type="ECO:0000313" key="9">
    <source>
        <dbReference type="EMBL" id="MUK47675.1"/>
    </source>
</evidence>
<dbReference type="PANTHER" id="PTHR38773:SF1">
    <property type="entry name" value="PROTEIN SPRT"/>
    <property type="match status" value="1"/>
</dbReference>
<name>A0A844NX32_ALIFS</name>
<dbReference type="Pfam" id="PF10263">
    <property type="entry name" value="SprT-like"/>
    <property type="match status" value="1"/>
</dbReference>
<dbReference type="EMBL" id="WOBN01000001">
    <property type="protein sequence ID" value="MUK47675.1"/>
    <property type="molecule type" value="Genomic_DNA"/>
</dbReference>